<dbReference type="SUPFAM" id="SSF53448">
    <property type="entry name" value="Nucleotide-diphospho-sugar transferases"/>
    <property type="match status" value="1"/>
</dbReference>
<reference evidence="10" key="1">
    <citation type="journal article" date="2020" name="mSystems">
        <title>Genome- and Community-Level Interaction Insights into Carbon Utilization and Element Cycling Functions of Hydrothermarchaeota in Hydrothermal Sediment.</title>
        <authorList>
            <person name="Zhou Z."/>
            <person name="Liu Y."/>
            <person name="Xu W."/>
            <person name="Pan J."/>
            <person name="Luo Z.H."/>
            <person name="Li M."/>
        </authorList>
    </citation>
    <scope>NUCLEOTIDE SEQUENCE [LARGE SCALE GENOMIC DNA]</scope>
    <source>
        <strain evidence="10">SpSt-289</strain>
    </source>
</reference>
<gene>
    <name evidence="10" type="ORF">ENQ20_10085</name>
</gene>
<evidence type="ECO:0000256" key="7">
    <source>
        <dbReference type="ARBA" id="ARBA00047343"/>
    </source>
</evidence>
<dbReference type="InterPro" id="IPR005835">
    <property type="entry name" value="NTP_transferase_dom"/>
</dbReference>
<evidence type="ECO:0000256" key="6">
    <source>
        <dbReference type="ARBA" id="ARBA00023134"/>
    </source>
</evidence>
<dbReference type="GO" id="GO:0009298">
    <property type="term" value="P:GDP-mannose biosynthetic process"/>
    <property type="evidence" value="ECO:0007669"/>
    <property type="project" value="TreeGrafter"/>
</dbReference>
<dbReference type="GO" id="GO:0004475">
    <property type="term" value="F:mannose-1-phosphate guanylyltransferase (GTP) activity"/>
    <property type="evidence" value="ECO:0007669"/>
    <property type="project" value="UniProtKB-EC"/>
</dbReference>
<dbReference type="InterPro" id="IPR029044">
    <property type="entry name" value="Nucleotide-diphossugar_trans"/>
</dbReference>
<comment type="catalytic activity">
    <reaction evidence="7">
        <text>alpha-D-mannose 1-phosphate + GTP + H(+) = GDP-alpha-D-mannose + diphosphate</text>
        <dbReference type="Rhea" id="RHEA:15229"/>
        <dbReference type="ChEBI" id="CHEBI:15378"/>
        <dbReference type="ChEBI" id="CHEBI:33019"/>
        <dbReference type="ChEBI" id="CHEBI:37565"/>
        <dbReference type="ChEBI" id="CHEBI:57527"/>
        <dbReference type="ChEBI" id="CHEBI:58409"/>
        <dbReference type="EC" id="2.7.7.13"/>
    </reaction>
</comment>
<accession>A0A7C1JAY9</accession>
<dbReference type="InterPro" id="IPR051161">
    <property type="entry name" value="Mannose-6P_isomerase_type2"/>
</dbReference>
<evidence type="ECO:0000313" key="10">
    <source>
        <dbReference type="EMBL" id="HDX31823.1"/>
    </source>
</evidence>
<dbReference type="Pfam" id="PF22640">
    <property type="entry name" value="ManC_GMP_beta-helix"/>
    <property type="match status" value="1"/>
</dbReference>
<evidence type="ECO:0000256" key="3">
    <source>
        <dbReference type="ARBA" id="ARBA00022679"/>
    </source>
</evidence>
<dbReference type="PANTHER" id="PTHR46390">
    <property type="entry name" value="MANNOSE-1-PHOSPHATE GUANYLYLTRANSFERASE"/>
    <property type="match status" value="1"/>
</dbReference>
<dbReference type="EMBL" id="DSMG01000100">
    <property type="protein sequence ID" value="HDX31823.1"/>
    <property type="molecule type" value="Genomic_DNA"/>
</dbReference>
<keyword evidence="6" id="KW-0342">GTP-binding</keyword>
<dbReference type="InterPro" id="IPR049577">
    <property type="entry name" value="GMPP_N"/>
</dbReference>
<evidence type="ECO:0000256" key="2">
    <source>
        <dbReference type="ARBA" id="ARBA00012387"/>
    </source>
</evidence>
<proteinExistence type="inferred from homology"/>
<evidence type="ECO:0000256" key="1">
    <source>
        <dbReference type="ARBA" id="ARBA00006115"/>
    </source>
</evidence>
<dbReference type="EC" id="2.7.7.13" evidence="2"/>
<dbReference type="PANTHER" id="PTHR46390:SF1">
    <property type="entry name" value="MANNOSE-1-PHOSPHATE GUANYLYLTRANSFERASE"/>
    <property type="match status" value="1"/>
</dbReference>
<dbReference type="InterPro" id="IPR054566">
    <property type="entry name" value="ManC/GMP-like_b-helix"/>
</dbReference>
<comment type="similarity">
    <text evidence="1">Belongs to the mannose-6-phosphate isomerase type 2 family.</text>
</comment>
<dbReference type="GO" id="GO:0005525">
    <property type="term" value="F:GTP binding"/>
    <property type="evidence" value="ECO:0007669"/>
    <property type="project" value="UniProtKB-KW"/>
</dbReference>
<evidence type="ECO:0000256" key="5">
    <source>
        <dbReference type="ARBA" id="ARBA00022741"/>
    </source>
</evidence>
<organism evidence="10">
    <name type="scientific">Caldilinea aerophila</name>
    <dbReference type="NCBI Taxonomy" id="133453"/>
    <lineage>
        <taxon>Bacteria</taxon>
        <taxon>Bacillati</taxon>
        <taxon>Chloroflexota</taxon>
        <taxon>Caldilineae</taxon>
        <taxon>Caldilineales</taxon>
        <taxon>Caldilineaceae</taxon>
        <taxon>Caldilinea</taxon>
    </lineage>
</organism>
<dbReference type="CDD" id="cd02509">
    <property type="entry name" value="GDP-M1P_Guanylyltransferase"/>
    <property type="match status" value="1"/>
</dbReference>
<protein>
    <recommendedName>
        <fullName evidence="2">mannose-1-phosphate guanylyltransferase</fullName>
        <ecNumber evidence="2">2.7.7.13</ecNumber>
    </recommendedName>
</protein>
<name>A0A7C1JAY9_9CHLR</name>
<dbReference type="Pfam" id="PF00483">
    <property type="entry name" value="NTP_transferase"/>
    <property type="match status" value="1"/>
</dbReference>
<dbReference type="AlphaFoldDB" id="A0A7C1JAY9"/>
<evidence type="ECO:0000259" key="8">
    <source>
        <dbReference type="Pfam" id="PF00483"/>
    </source>
</evidence>
<dbReference type="Gene3D" id="3.90.550.10">
    <property type="entry name" value="Spore Coat Polysaccharide Biosynthesis Protein SpsA, Chain A"/>
    <property type="match status" value="1"/>
</dbReference>
<feature type="domain" description="Nucleotidyl transferase" evidence="8">
    <location>
        <begin position="3"/>
        <end position="286"/>
    </location>
</feature>
<evidence type="ECO:0000256" key="4">
    <source>
        <dbReference type="ARBA" id="ARBA00022695"/>
    </source>
</evidence>
<keyword evidence="3 10" id="KW-0808">Transferase</keyword>
<comment type="caution">
    <text evidence="10">The sequence shown here is derived from an EMBL/GenBank/DDBJ whole genome shotgun (WGS) entry which is preliminary data.</text>
</comment>
<dbReference type="FunFam" id="3.90.550.10:FF:000046">
    <property type="entry name" value="Mannose-1-phosphate guanylyltransferase (GDP)"/>
    <property type="match status" value="1"/>
</dbReference>
<evidence type="ECO:0000259" key="9">
    <source>
        <dbReference type="Pfam" id="PF22640"/>
    </source>
</evidence>
<sequence>MYAVILAGGVGTRLWPRSRENRPKQFSDITGSGFTMIQETAQRLEGLIDSTRLFVVTGPAYADLVKEQLPQISMRQLIIEPSGRNTAPAIGLASLYLRREDPDAVMAILPADHVILHANRFRAALRRAADAAQKGFLVTLGIEPTFAHTGYGYIKRGELLSTVEGIPAYRVERFLEKPNRAAAEQFLAEGGYYWNGGIFVSRVDTMLNEFARQAPEIYKRLEQIDAALDTPEAQKVLESVWQEMPSISIDYAVMEGAQKVAVVPLKAGWNDVGSWDALETVLEQDESGNRIARGEVLLLDSHDNIVYSDKRLVALINVNNLVVVDTGDTLLIGDKGNMQRVKEVVEQLRAQGRTELL</sequence>
<dbReference type="SUPFAM" id="SSF159283">
    <property type="entry name" value="Guanosine diphospho-D-mannose pyrophosphorylase/mannose-6-phosphate isomerase linker domain"/>
    <property type="match status" value="1"/>
</dbReference>
<keyword evidence="5" id="KW-0547">Nucleotide-binding</keyword>
<keyword evidence="4 10" id="KW-0548">Nucleotidyltransferase</keyword>
<feature type="domain" description="MannoseP isomerase/GMP-like beta-helix" evidence="9">
    <location>
        <begin position="294"/>
        <end position="348"/>
    </location>
</feature>